<evidence type="ECO:0000313" key="1">
    <source>
        <dbReference type="EMBL" id="RYO81300.1"/>
    </source>
</evidence>
<evidence type="ECO:0000313" key="2">
    <source>
        <dbReference type="Proteomes" id="UP000294003"/>
    </source>
</evidence>
<gene>
    <name evidence="1" type="ORF">DL762_007209</name>
</gene>
<comment type="caution">
    <text evidence="1">The sequence shown here is derived from an EMBL/GenBank/DDBJ whole genome shotgun (WGS) entry which is preliminary data.</text>
</comment>
<name>A0ABY0H4E9_9PEZI</name>
<proteinExistence type="predicted"/>
<dbReference type="EMBL" id="QJNS01000255">
    <property type="protein sequence ID" value="RYO81300.1"/>
    <property type="molecule type" value="Genomic_DNA"/>
</dbReference>
<evidence type="ECO:0008006" key="3">
    <source>
        <dbReference type="Google" id="ProtNLM"/>
    </source>
</evidence>
<protein>
    <recommendedName>
        <fullName evidence="3">Protein kinase domain-containing protein</fullName>
    </recommendedName>
</protein>
<organism evidence="1 2">
    <name type="scientific">Monosporascus cannonballus</name>
    <dbReference type="NCBI Taxonomy" id="155416"/>
    <lineage>
        <taxon>Eukaryota</taxon>
        <taxon>Fungi</taxon>
        <taxon>Dikarya</taxon>
        <taxon>Ascomycota</taxon>
        <taxon>Pezizomycotina</taxon>
        <taxon>Sordariomycetes</taxon>
        <taxon>Xylariomycetidae</taxon>
        <taxon>Xylariales</taxon>
        <taxon>Xylariales incertae sedis</taxon>
        <taxon>Monosporascus</taxon>
    </lineage>
</organism>
<reference evidence="1 2" key="1">
    <citation type="submission" date="2018-06" db="EMBL/GenBank/DDBJ databases">
        <title>Complete Genomes of Monosporascus.</title>
        <authorList>
            <person name="Robinson A.J."/>
            <person name="Natvig D.O."/>
        </authorList>
    </citation>
    <scope>NUCLEOTIDE SEQUENCE [LARGE SCALE GENOMIC DNA]</scope>
    <source>
        <strain evidence="1 2">CBS 609.92</strain>
    </source>
</reference>
<sequence length="125" mass="13696">MENPEHDIPPVLKLLDFGQSEVWGNVRHDSGATAEQWNIEDIGLMMASVIILETDKRYMGEEIEVDLSQFGRPNNILSPASGILPDAGSRDMDPNLDPCPHIDLGLRHIVAACMAEDPHPASDPS</sequence>
<accession>A0ABY0H4E9</accession>
<dbReference type="Proteomes" id="UP000294003">
    <property type="component" value="Unassembled WGS sequence"/>
</dbReference>
<keyword evidence="2" id="KW-1185">Reference proteome</keyword>